<proteinExistence type="predicted"/>
<evidence type="ECO:0000313" key="1">
    <source>
        <dbReference type="EMBL" id="TDQ15212.1"/>
    </source>
</evidence>
<reference evidence="1 2" key="1">
    <citation type="submission" date="2019-03" db="EMBL/GenBank/DDBJ databases">
        <title>Genomic Encyclopedia of Type Strains, Phase III (KMG-III): the genomes of soil and plant-associated and newly described type strains.</title>
        <authorList>
            <person name="Whitman W."/>
        </authorList>
    </citation>
    <scope>NUCLEOTIDE SEQUENCE [LARGE SCALE GENOMIC DNA]</scope>
    <source>
        <strain evidence="1 2">CECT 8446</strain>
    </source>
</reference>
<protein>
    <submittedName>
        <fullName evidence="1">Uncharacterized protein</fullName>
    </submittedName>
</protein>
<keyword evidence="2" id="KW-1185">Reference proteome</keyword>
<accession>A0A4R6T2G8</accession>
<dbReference type="EMBL" id="SNYF01000008">
    <property type="protein sequence ID" value="TDQ15212.1"/>
    <property type="molecule type" value="Genomic_DNA"/>
</dbReference>
<sequence length="176" mass="20944">MSENSKILYRGSLKIEGISRGIKLWWTEEQIRQWKKIESKSLSDDYVRIKTTPYSMVEFEPCNFERIEFTDEICEAESSIVKESTLWFNHYFSNLIPIPKGSMYDVYTYPCVLIGVNRGIDHDVSYFDYTGYFNFQFLKEDKVDIGQYLKDSNLFDNSRFDLDDFTIVEYSKNIRL</sequence>
<dbReference type="OrthoDB" id="9933885at2"/>
<evidence type="ECO:0000313" key="2">
    <source>
        <dbReference type="Proteomes" id="UP000294535"/>
    </source>
</evidence>
<comment type="caution">
    <text evidence="1">The sequence shown here is derived from an EMBL/GenBank/DDBJ whole genome shotgun (WGS) entry which is preliminary data.</text>
</comment>
<dbReference type="RefSeq" id="WP_133557419.1">
    <property type="nucleotide sequence ID" value="NZ_SNYF01000008.1"/>
</dbReference>
<dbReference type="AlphaFoldDB" id="A0A4R6T2G8"/>
<name>A0A4R6T2G8_9BACT</name>
<dbReference type="Proteomes" id="UP000294535">
    <property type="component" value="Unassembled WGS sequence"/>
</dbReference>
<organism evidence="1 2">
    <name type="scientific">Algoriphagus boseongensis</name>
    <dbReference type="NCBI Taxonomy" id="1442587"/>
    <lineage>
        <taxon>Bacteria</taxon>
        <taxon>Pseudomonadati</taxon>
        <taxon>Bacteroidota</taxon>
        <taxon>Cytophagia</taxon>
        <taxon>Cytophagales</taxon>
        <taxon>Cyclobacteriaceae</taxon>
        <taxon>Algoriphagus</taxon>
    </lineage>
</organism>
<gene>
    <name evidence="1" type="ORF">DFQ04_3098</name>
</gene>